<name>A0AAV2VUS8_9VIBR</name>
<keyword evidence="1" id="KW-0472">Membrane</keyword>
<proteinExistence type="predicted"/>
<keyword evidence="1" id="KW-0812">Transmembrane</keyword>
<keyword evidence="1" id="KW-1133">Transmembrane helix</keyword>
<evidence type="ECO:0000256" key="1">
    <source>
        <dbReference type="SAM" id="Phobius"/>
    </source>
</evidence>
<dbReference type="EMBL" id="CAOF01000137">
    <property type="protein sequence ID" value="CCO48175.1"/>
    <property type="molecule type" value="Genomic_DNA"/>
</dbReference>
<dbReference type="RefSeq" id="WP_022612743.1">
    <property type="nucleotide sequence ID" value="NZ_LK391965.1"/>
</dbReference>
<organism evidence="2 3">
    <name type="scientific">Vibrio nigripulchritudo SOn1</name>
    <dbReference type="NCBI Taxonomy" id="1238450"/>
    <lineage>
        <taxon>Bacteria</taxon>
        <taxon>Pseudomonadati</taxon>
        <taxon>Pseudomonadota</taxon>
        <taxon>Gammaproteobacteria</taxon>
        <taxon>Vibrionales</taxon>
        <taxon>Vibrionaceae</taxon>
        <taxon>Vibrio</taxon>
    </lineage>
</organism>
<evidence type="ECO:0000313" key="3">
    <source>
        <dbReference type="Proteomes" id="UP000018211"/>
    </source>
</evidence>
<gene>
    <name evidence="2" type="ORF">VIBNISOn1_450140</name>
</gene>
<sequence length="100" mass="11041">MLTKSTEVLYFVGFVVIDLMAVSGLVLFLLGSVLILTEAFRKSKLWGLGCLFLGPLMGLVFTFLNWNKAKIPTAMWITGLVLVLLVFFKQQLATQSGVVL</sequence>
<protein>
    <submittedName>
        <fullName evidence="2">Uncharacterized protein</fullName>
    </submittedName>
</protein>
<evidence type="ECO:0000313" key="2">
    <source>
        <dbReference type="EMBL" id="CCO48175.1"/>
    </source>
</evidence>
<comment type="caution">
    <text evidence="2">The sequence shown here is derived from an EMBL/GenBank/DDBJ whole genome shotgun (WGS) entry which is preliminary data.</text>
</comment>
<dbReference type="Proteomes" id="UP000018211">
    <property type="component" value="Unassembled WGS sequence"/>
</dbReference>
<feature type="transmembrane region" description="Helical" evidence="1">
    <location>
        <begin position="12"/>
        <end position="36"/>
    </location>
</feature>
<reference evidence="2 3" key="1">
    <citation type="journal article" date="2013" name="ISME J.">
        <title>Comparative genomics of pathogenic lineages of Vibrio nigripulchritudo identifies virulence-associated traits.</title>
        <authorList>
            <person name="Goudenege D."/>
            <person name="Labreuche Y."/>
            <person name="Krin E."/>
            <person name="Ansquer D."/>
            <person name="Mangenot S."/>
            <person name="Calteau A."/>
            <person name="Medigue C."/>
            <person name="Mazel D."/>
            <person name="Polz M.F."/>
            <person name="Le Roux F."/>
        </authorList>
    </citation>
    <scope>NUCLEOTIDE SEQUENCE [LARGE SCALE GENOMIC DNA]</scope>
    <source>
        <strain evidence="2 3">SOn1</strain>
    </source>
</reference>
<dbReference type="AlphaFoldDB" id="A0AAV2VUS8"/>
<accession>A0AAV2VUS8</accession>
<feature type="transmembrane region" description="Helical" evidence="1">
    <location>
        <begin position="71"/>
        <end position="88"/>
    </location>
</feature>
<feature type="transmembrane region" description="Helical" evidence="1">
    <location>
        <begin position="45"/>
        <end position="65"/>
    </location>
</feature>